<name>A0ABT5VG95_9BACI</name>
<proteinExistence type="predicted"/>
<dbReference type="PANTHER" id="PTHR43479:SF11">
    <property type="entry name" value="ACREF_ENVCD OPERON REPRESSOR-RELATED"/>
    <property type="match status" value="1"/>
</dbReference>
<dbReference type="Proteomes" id="UP001148125">
    <property type="component" value="Unassembled WGS sequence"/>
</dbReference>
<dbReference type="PROSITE" id="PS01081">
    <property type="entry name" value="HTH_TETR_1"/>
    <property type="match status" value="1"/>
</dbReference>
<reference evidence="5" key="1">
    <citation type="submission" date="2024-05" db="EMBL/GenBank/DDBJ databases">
        <title>Alkalihalobacillus sp. strain MEB203 novel alkaliphilic bacterium from Lonar Lake, India.</title>
        <authorList>
            <person name="Joshi A."/>
            <person name="Thite S."/>
            <person name="Mengade P."/>
        </authorList>
    </citation>
    <scope>NUCLEOTIDE SEQUENCE</scope>
    <source>
        <strain evidence="5">MEB 203</strain>
    </source>
</reference>
<dbReference type="InterPro" id="IPR036271">
    <property type="entry name" value="Tet_transcr_reg_TetR-rel_C_sf"/>
</dbReference>
<dbReference type="Pfam" id="PF00440">
    <property type="entry name" value="TetR_N"/>
    <property type="match status" value="1"/>
</dbReference>
<feature type="DNA-binding region" description="H-T-H motif" evidence="3">
    <location>
        <begin position="32"/>
        <end position="51"/>
    </location>
</feature>
<gene>
    <name evidence="5" type="ORF">N7Z68_13280</name>
</gene>
<dbReference type="Gene3D" id="1.10.10.60">
    <property type="entry name" value="Homeodomain-like"/>
    <property type="match status" value="1"/>
</dbReference>
<dbReference type="Gene3D" id="1.10.357.10">
    <property type="entry name" value="Tetracycline Repressor, domain 2"/>
    <property type="match status" value="1"/>
</dbReference>
<dbReference type="InterPro" id="IPR009057">
    <property type="entry name" value="Homeodomain-like_sf"/>
</dbReference>
<dbReference type="PROSITE" id="PS50977">
    <property type="entry name" value="HTH_TETR_2"/>
    <property type="match status" value="1"/>
</dbReference>
<dbReference type="PANTHER" id="PTHR43479">
    <property type="entry name" value="ACREF/ENVCD OPERON REPRESSOR-RELATED"/>
    <property type="match status" value="1"/>
</dbReference>
<keyword evidence="6" id="KW-1185">Reference proteome</keyword>
<evidence type="ECO:0000256" key="2">
    <source>
        <dbReference type="ARBA" id="ARBA00023125"/>
    </source>
</evidence>
<keyword evidence="2 3" id="KW-0238">DNA-binding</keyword>
<sequence>MTIKHKKGQETKKKLLNTALHLFAEKGFDNVSVDEIVATASSSKGAFYTHFKSKHEIFLEKFKEMDNFYESYFSTHDKTLTAYDQLLSFFKALMTYMRDEIGLDMLRVIYINELNPNRTSFFTNPDRTLYKVLTTYFQKGINEGDFRTDVNAEYMTKCMARIIRGLIYDWGLYKDEVDLVQESTTYLRYALDGFVKK</sequence>
<dbReference type="SUPFAM" id="SSF46689">
    <property type="entry name" value="Homeodomain-like"/>
    <property type="match status" value="1"/>
</dbReference>
<evidence type="ECO:0000256" key="3">
    <source>
        <dbReference type="PROSITE-ProRule" id="PRU00335"/>
    </source>
</evidence>
<dbReference type="InterPro" id="IPR023772">
    <property type="entry name" value="DNA-bd_HTH_TetR-type_CS"/>
</dbReference>
<keyword evidence="1" id="KW-0678">Repressor</keyword>
<feature type="domain" description="HTH tetR-type" evidence="4">
    <location>
        <begin position="9"/>
        <end position="69"/>
    </location>
</feature>
<evidence type="ECO:0000259" key="4">
    <source>
        <dbReference type="PROSITE" id="PS50977"/>
    </source>
</evidence>
<dbReference type="EMBL" id="JAOTPO010000008">
    <property type="protein sequence ID" value="MDE5414347.1"/>
    <property type="molecule type" value="Genomic_DNA"/>
</dbReference>
<dbReference type="InterPro" id="IPR001647">
    <property type="entry name" value="HTH_TetR"/>
</dbReference>
<comment type="caution">
    <text evidence="5">The sequence shown here is derived from an EMBL/GenBank/DDBJ whole genome shotgun (WGS) entry which is preliminary data.</text>
</comment>
<dbReference type="RefSeq" id="WP_275118956.1">
    <property type="nucleotide sequence ID" value="NZ_JAOTPO010000008.1"/>
</dbReference>
<evidence type="ECO:0000313" key="5">
    <source>
        <dbReference type="EMBL" id="MDE5414347.1"/>
    </source>
</evidence>
<dbReference type="SUPFAM" id="SSF48498">
    <property type="entry name" value="Tetracyclin repressor-like, C-terminal domain"/>
    <property type="match status" value="1"/>
</dbReference>
<dbReference type="PRINTS" id="PR00455">
    <property type="entry name" value="HTHTETR"/>
</dbReference>
<organism evidence="5 6">
    <name type="scientific">Alkalihalobacterium chitinilyticum</name>
    <dbReference type="NCBI Taxonomy" id="2980103"/>
    <lineage>
        <taxon>Bacteria</taxon>
        <taxon>Bacillati</taxon>
        <taxon>Bacillota</taxon>
        <taxon>Bacilli</taxon>
        <taxon>Bacillales</taxon>
        <taxon>Bacillaceae</taxon>
        <taxon>Alkalihalobacterium</taxon>
    </lineage>
</organism>
<evidence type="ECO:0000313" key="6">
    <source>
        <dbReference type="Proteomes" id="UP001148125"/>
    </source>
</evidence>
<protein>
    <submittedName>
        <fullName evidence="5">TetR/AcrR family transcriptional regulator</fullName>
    </submittedName>
</protein>
<accession>A0ABT5VG95</accession>
<dbReference type="InterPro" id="IPR050624">
    <property type="entry name" value="HTH-type_Tx_Regulator"/>
</dbReference>
<evidence type="ECO:0000256" key="1">
    <source>
        <dbReference type="ARBA" id="ARBA00022491"/>
    </source>
</evidence>